<feature type="domain" description="L-asparaginase N-terminal" evidence="8">
    <location>
        <begin position="13"/>
        <end position="195"/>
    </location>
</feature>
<organism evidence="10 11">
    <name type="scientific">Desulfomicrobium baculatum (strain DSM 4028 / VKM B-1378 / X)</name>
    <name type="common">Desulfovibrio baculatus</name>
    <dbReference type="NCBI Taxonomy" id="525897"/>
    <lineage>
        <taxon>Bacteria</taxon>
        <taxon>Pseudomonadati</taxon>
        <taxon>Thermodesulfobacteriota</taxon>
        <taxon>Desulfovibrionia</taxon>
        <taxon>Desulfovibrionales</taxon>
        <taxon>Desulfomicrobiaceae</taxon>
        <taxon>Desulfomicrobium</taxon>
    </lineage>
</organism>
<dbReference type="GO" id="GO:0004067">
    <property type="term" value="F:asparaginase activity"/>
    <property type="evidence" value="ECO:0007669"/>
    <property type="project" value="UniProtKB-UniRule"/>
</dbReference>
<dbReference type="InterPro" id="IPR027475">
    <property type="entry name" value="Asparaginase/glutaminase_AS2"/>
</dbReference>
<feature type="active site" evidence="6">
    <location>
        <position position="22"/>
    </location>
</feature>
<evidence type="ECO:0000256" key="2">
    <source>
        <dbReference type="ARBA" id="ARBA00012920"/>
    </source>
</evidence>
<dbReference type="PANTHER" id="PTHR11707">
    <property type="entry name" value="L-ASPARAGINASE"/>
    <property type="match status" value="1"/>
</dbReference>
<comment type="similarity">
    <text evidence="1">Belongs to the asparaginase 1 family.</text>
</comment>
<dbReference type="Gene3D" id="3.40.50.40">
    <property type="match status" value="1"/>
</dbReference>
<sequence>MEAHGLERDVKKKVCILYTGGTIGMKPTPQGYAPEAGYLGRVMASMPDFSSPEMPKYVICEYAPLLDSSNMGPKNWLAIARDIAEKYHEFDGFIVIHGTDTMAYTASALPFMLEGLAKPVVLTGSQIPLCKVRSDGRDNLVTALMVIAQTPVSEVCLCFGNRLLRGCRSTKVDAAGFQAFDSPNYPDLGHIGVTIRPHPELLLPPRPANGLTVHPLSEARVGALRLFPGISAELVANVLRSPLQGLVLETYGMGNGPSDDAELMDVLAEASKRGVVIVNCTQCLRGTVDQGGYQAGSALARAGVVSGVDMTAEAALTKMIYLFSLDLPPEDIRQTMTRNLRGELTENNAGH</sequence>
<dbReference type="InterPro" id="IPR040919">
    <property type="entry name" value="Asparaginase_C"/>
</dbReference>
<dbReference type="InterPro" id="IPR006034">
    <property type="entry name" value="Asparaginase/glutaminase-like"/>
</dbReference>
<evidence type="ECO:0000256" key="3">
    <source>
        <dbReference type="ARBA" id="ARBA00022801"/>
    </source>
</evidence>
<keyword evidence="11" id="KW-1185">Reference proteome</keyword>
<dbReference type="eggNOG" id="COG0252">
    <property type="taxonomic scope" value="Bacteria"/>
</dbReference>
<dbReference type="PROSITE" id="PS51732">
    <property type="entry name" value="ASN_GLN_ASE_3"/>
    <property type="match status" value="1"/>
</dbReference>
<dbReference type="GO" id="GO:0005829">
    <property type="term" value="C:cytosol"/>
    <property type="evidence" value="ECO:0007669"/>
    <property type="project" value="TreeGrafter"/>
</dbReference>
<dbReference type="CDD" id="cd08963">
    <property type="entry name" value="L-asparaginase_I"/>
    <property type="match status" value="1"/>
</dbReference>
<dbReference type="PIRSF" id="PIRSF500176">
    <property type="entry name" value="L_ASNase"/>
    <property type="match status" value="1"/>
</dbReference>
<dbReference type="NCBIfam" id="TIGR00519">
    <property type="entry name" value="asnASE_I"/>
    <property type="match status" value="1"/>
</dbReference>
<feature type="binding site" evidence="5">
    <location>
        <position position="68"/>
    </location>
    <ligand>
        <name>substrate</name>
    </ligand>
</feature>
<feature type="binding site" evidence="5">
    <location>
        <begin position="99"/>
        <end position="100"/>
    </location>
    <ligand>
        <name>substrate</name>
    </ligand>
</feature>
<dbReference type="EC" id="3.5.1.1" evidence="2"/>
<gene>
    <name evidence="10" type="ordered locus">Dbac_3330</name>
</gene>
<feature type="active site" evidence="7">
    <location>
        <position position="99"/>
    </location>
</feature>
<dbReference type="PANTHER" id="PTHR11707:SF28">
    <property type="entry name" value="60 KDA LYSOPHOSPHOLIPASE"/>
    <property type="match status" value="1"/>
</dbReference>
<accession>C7LP92</accession>
<dbReference type="InterPro" id="IPR027473">
    <property type="entry name" value="L-asparaginase_C"/>
</dbReference>
<dbReference type="InterPro" id="IPR036152">
    <property type="entry name" value="Asp/glu_Ase-like_sf"/>
</dbReference>
<dbReference type="FunFam" id="3.40.50.1170:FF:000001">
    <property type="entry name" value="L-asparaginase 2"/>
    <property type="match status" value="1"/>
</dbReference>
<dbReference type="InterPro" id="IPR027474">
    <property type="entry name" value="L-asparaginase_N"/>
</dbReference>
<proteinExistence type="inferred from homology"/>
<dbReference type="AlphaFoldDB" id="C7LP92"/>
<reference evidence="10 11" key="1">
    <citation type="journal article" date="2009" name="Stand. Genomic Sci.">
        <title>Complete genome sequence of Desulfomicrobium baculatum type strain (X).</title>
        <authorList>
            <person name="Copeland A."/>
            <person name="Spring S."/>
            <person name="Goker M."/>
            <person name="Schneider S."/>
            <person name="Lapidus A."/>
            <person name="Del Rio T.G."/>
            <person name="Tice H."/>
            <person name="Cheng J.F."/>
            <person name="Chen F."/>
            <person name="Nolan M."/>
            <person name="Bruce D."/>
            <person name="Goodwin L."/>
            <person name="Pitluck S."/>
            <person name="Ivanova N."/>
            <person name="Mavrommatis K."/>
            <person name="Ovchinnikova G."/>
            <person name="Pati A."/>
            <person name="Chen A."/>
            <person name="Palaniappan K."/>
            <person name="Land M."/>
            <person name="Hauser L."/>
            <person name="Chang Y.J."/>
            <person name="Jeffries C.C."/>
            <person name="Meincke L."/>
            <person name="Sims D."/>
            <person name="Brettin T."/>
            <person name="Detter J.C."/>
            <person name="Han C."/>
            <person name="Chain P."/>
            <person name="Bristow J."/>
            <person name="Eisen J.A."/>
            <person name="Markowitz V."/>
            <person name="Hugenholtz P."/>
            <person name="Kyrpides N.C."/>
            <person name="Klenk H.P."/>
            <person name="Lucas S."/>
        </authorList>
    </citation>
    <scope>NUCLEOTIDE SEQUENCE [LARGE SCALE GENOMIC DNA]</scope>
    <source>
        <strain evidence="11">DSM 4028 / VKM B-1378 / X</strain>
    </source>
</reference>
<evidence type="ECO:0000256" key="5">
    <source>
        <dbReference type="PIRSR" id="PIRSR001220-2"/>
    </source>
</evidence>
<dbReference type="HOGENOM" id="CLU_019134_2_3_7"/>
<dbReference type="Gene3D" id="3.40.50.1170">
    <property type="entry name" value="L-asparaginase, N-terminal domain"/>
    <property type="match status" value="1"/>
</dbReference>
<dbReference type="FunFam" id="3.40.50.40:FF:000001">
    <property type="entry name" value="L-asparaginase 1"/>
    <property type="match status" value="1"/>
</dbReference>
<dbReference type="Pfam" id="PF00710">
    <property type="entry name" value="Asparaginase"/>
    <property type="match status" value="1"/>
</dbReference>
<evidence type="ECO:0000313" key="11">
    <source>
        <dbReference type="Proteomes" id="UP000002216"/>
    </source>
</evidence>
<evidence type="ECO:0000256" key="1">
    <source>
        <dbReference type="ARBA" id="ARBA00010518"/>
    </source>
</evidence>
<dbReference type="NCBIfam" id="NF006998">
    <property type="entry name" value="PRK09461.1"/>
    <property type="match status" value="1"/>
</dbReference>
<dbReference type="STRING" id="525897.Dbac_3330"/>
<dbReference type="KEGG" id="dba:Dbac_3330"/>
<dbReference type="SFLD" id="SFLDS00057">
    <property type="entry name" value="Glutaminase/Asparaginase"/>
    <property type="match status" value="1"/>
</dbReference>
<dbReference type="SMART" id="SM00870">
    <property type="entry name" value="Asparaginase"/>
    <property type="match status" value="1"/>
</dbReference>
<keyword evidence="3 10" id="KW-0378">Hydrolase</keyword>
<feature type="domain" description="Asparaginase/glutaminase C-terminal" evidence="9">
    <location>
        <begin position="220"/>
        <end position="336"/>
    </location>
</feature>
<evidence type="ECO:0000313" key="10">
    <source>
        <dbReference type="EMBL" id="ACU91402.1"/>
    </source>
</evidence>
<dbReference type="Pfam" id="PF17763">
    <property type="entry name" value="Asparaginase_C"/>
    <property type="match status" value="1"/>
</dbReference>
<dbReference type="GO" id="GO:0009066">
    <property type="term" value="P:aspartate family amino acid metabolic process"/>
    <property type="evidence" value="ECO:0007669"/>
    <property type="project" value="UniProtKB-ARBA"/>
</dbReference>
<evidence type="ECO:0000256" key="4">
    <source>
        <dbReference type="PIRSR" id="PIRSR001220-1"/>
    </source>
</evidence>
<name>C7LP92_DESBD</name>
<dbReference type="PIRSF" id="PIRSF001220">
    <property type="entry name" value="L-ASNase_gatD"/>
    <property type="match status" value="1"/>
</dbReference>
<evidence type="ECO:0000259" key="8">
    <source>
        <dbReference type="Pfam" id="PF00710"/>
    </source>
</evidence>
<dbReference type="InterPro" id="IPR041725">
    <property type="entry name" value="L-asparaginase_I"/>
</dbReference>
<evidence type="ECO:0000256" key="6">
    <source>
        <dbReference type="PROSITE-ProRule" id="PRU10099"/>
    </source>
</evidence>
<evidence type="ECO:0000259" key="9">
    <source>
        <dbReference type="Pfam" id="PF17763"/>
    </source>
</evidence>
<dbReference type="PRINTS" id="PR00139">
    <property type="entry name" value="ASNGLNASE"/>
</dbReference>
<dbReference type="SUPFAM" id="SSF53774">
    <property type="entry name" value="Glutaminase/Asparaginase"/>
    <property type="match status" value="1"/>
</dbReference>
<dbReference type="PROSITE" id="PS00144">
    <property type="entry name" value="ASN_GLN_ASE_1"/>
    <property type="match status" value="1"/>
</dbReference>
<evidence type="ECO:0000256" key="7">
    <source>
        <dbReference type="PROSITE-ProRule" id="PRU10100"/>
    </source>
</evidence>
<protein>
    <recommendedName>
        <fullName evidence="2">asparaginase</fullName>
        <ecNumber evidence="2">3.5.1.1</ecNumber>
    </recommendedName>
</protein>
<dbReference type="EMBL" id="CP001629">
    <property type="protein sequence ID" value="ACU91402.1"/>
    <property type="molecule type" value="Genomic_DNA"/>
</dbReference>
<dbReference type="InterPro" id="IPR037152">
    <property type="entry name" value="L-asparaginase_N_sf"/>
</dbReference>
<dbReference type="InterPro" id="IPR020827">
    <property type="entry name" value="Asparaginase/glutaminase_AS1"/>
</dbReference>
<dbReference type="Proteomes" id="UP000002216">
    <property type="component" value="Chromosome"/>
</dbReference>
<dbReference type="PROSITE" id="PS00917">
    <property type="entry name" value="ASN_GLN_ASE_2"/>
    <property type="match status" value="1"/>
</dbReference>
<feature type="active site" description="O-isoaspartyl threonine intermediate" evidence="4">
    <location>
        <position position="22"/>
    </location>
</feature>
<dbReference type="InterPro" id="IPR006033">
    <property type="entry name" value="AsnA_fam"/>
</dbReference>